<feature type="transmembrane region" description="Helical" evidence="2">
    <location>
        <begin position="172"/>
        <end position="189"/>
    </location>
</feature>
<protein>
    <submittedName>
        <fullName evidence="3">Uncharacterized protein</fullName>
    </submittedName>
</protein>
<keyword evidence="2" id="KW-0812">Transmembrane</keyword>
<feature type="transmembrane region" description="Helical" evidence="2">
    <location>
        <begin position="195"/>
        <end position="215"/>
    </location>
</feature>
<keyword evidence="2" id="KW-0472">Membrane</keyword>
<feature type="region of interest" description="Disordered" evidence="1">
    <location>
        <begin position="1"/>
        <end position="42"/>
    </location>
</feature>
<dbReference type="RefSeq" id="XP_062631938.1">
    <property type="nucleotide sequence ID" value="XM_062775954.1"/>
</dbReference>
<name>A0AAF0YGD9_9TREE</name>
<gene>
    <name evidence="3" type="ORF">LOC62_07G009398</name>
</gene>
<dbReference type="EMBL" id="CP086720">
    <property type="protein sequence ID" value="WOO85912.1"/>
    <property type="molecule type" value="Genomic_DNA"/>
</dbReference>
<dbReference type="GeneID" id="87812560"/>
<dbReference type="Proteomes" id="UP000827549">
    <property type="component" value="Chromosome 7"/>
</dbReference>
<dbReference type="PANTHER" id="PTHR39605">
    <property type="entry name" value="MAJOR FACILITATOR SUPERFAMILY (MFS) PROFILE DOMAIN-CONTAINING PROTEIN"/>
    <property type="match status" value="1"/>
</dbReference>
<proteinExistence type="predicted"/>
<keyword evidence="4" id="KW-1185">Reference proteome</keyword>
<evidence type="ECO:0000256" key="2">
    <source>
        <dbReference type="SAM" id="Phobius"/>
    </source>
</evidence>
<feature type="transmembrane region" description="Helical" evidence="2">
    <location>
        <begin position="62"/>
        <end position="81"/>
    </location>
</feature>
<accession>A0AAF0YGD9</accession>
<evidence type="ECO:0000313" key="3">
    <source>
        <dbReference type="EMBL" id="WOO85912.1"/>
    </source>
</evidence>
<evidence type="ECO:0000313" key="4">
    <source>
        <dbReference type="Proteomes" id="UP000827549"/>
    </source>
</evidence>
<keyword evidence="2" id="KW-1133">Transmembrane helix</keyword>
<dbReference type="PANTHER" id="PTHR39605:SF1">
    <property type="entry name" value="MAJOR FACILITATOR SUPERFAMILY (MFS) PROFILE DOMAIN-CONTAINING PROTEIN"/>
    <property type="match status" value="1"/>
</dbReference>
<feature type="transmembrane region" description="Helical" evidence="2">
    <location>
        <begin position="136"/>
        <end position="160"/>
    </location>
</feature>
<dbReference type="AlphaFoldDB" id="A0AAF0YGD9"/>
<organism evidence="3 4">
    <name type="scientific">Vanrija pseudolonga</name>
    <dbReference type="NCBI Taxonomy" id="143232"/>
    <lineage>
        <taxon>Eukaryota</taxon>
        <taxon>Fungi</taxon>
        <taxon>Dikarya</taxon>
        <taxon>Basidiomycota</taxon>
        <taxon>Agaricomycotina</taxon>
        <taxon>Tremellomycetes</taxon>
        <taxon>Trichosporonales</taxon>
        <taxon>Trichosporonaceae</taxon>
        <taxon>Vanrija</taxon>
    </lineage>
</organism>
<sequence>MGKPEPIELRPLGGNAHAGASTTSLPPPYREPAPGSLGSGYRAAEDRAKAAVRPGEGAMDSASVYGLFAAGWFATCALPLLTMPRLVLFLAGPSSAPTPLNPSSLQAPLANNPVSSGPIPSYDRGHYDSLTHLENFALRLLGLGLVALALVSLFVVVPAYAPGVAPGRQSTIVVWAILGSVASVVAWNAPLGALATLTAFGNAVLSGWGWWAVFFGNDDRKFKKYLKPNSRLKRL</sequence>
<reference evidence="3" key="1">
    <citation type="submission" date="2023-10" db="EMBL/GenBank/DDBJ databases">
        <authorList>
            <person name="Noh H."/>
        </authorList>
    </citation>
    <scope>NUCLEOTIDE SEQUENCE</scope>
    <source>
        <strain evidence="3">DUCC4014</strain>
    </source>
</reference>
<evidence type="ECO:0000256" key="1">
    <source>
        <dbReference type="SAM" id="MobiDB-lite"/>
    </source>
</evidence>